<organism evidence="2 3">
    <name type="scientific">Polypedilum vanderplanki</name>
    <name type="common">Sleeping chironomid midge</name>
    <dbReference type="NCBI Taxonomy" id="319348"/>
    <lineage>
        <taxon>Eukaryota</taxon>
        <taxon>Metazoa</taxon>
        <taxon>Ecdysozoa</taxon>
        <taxon>Arthropoda</taxon>
        <taxon>Hexapoda</taxon>
        <taxon>Insecta</taxon>
        <taxon>Pterygota</taxon>
        <taxon>Neoptera</taxon>
        <taxon>Endopterygota</taxon>
        <taxon>Diptera</taxon>
        <taxon>Nematocera</taxon>
        <taxon>Chironomoidea</taxon>
        <taxon>Chironomidae</taxon>
        <taxon>Chironominae</taxon>
        <taxon>Polypedilum</taxon>
        <taxon>Polypedilum</taxon>
    </lineage>
</organism>
<evidence type="ECO:0008006" key="4">
    <source>
        <dbReference type="Google" id="ProtNLM"/>
    </source>
</evidence>
<name>A0A9J6BPE2_POLVA</name>
<dbReference type="EMBL" id="JADBJN010000003">
    <property type="protein sequence ID" value="KAG5671294.1"/>
    <property type="molecule type" value="Genomic_DNA"/>
</dbReference>
<evidence type="ECO:0000313" key="3">
    <source>
        <dbReference type="Proteomes" id="UP001107558"/>
    </source>
</evidence>
<keyword evidence="1" id="KW-1133">Transmembrane helix</keyword>
<keyword evidence="1" id="KW-0472">Membrane</keyword>
<keyword evidence="1" id="KW-0812">Transmembrane</keyword>
<protein>
    <recommendedName>
        <fullName evidence="4">Ionotropic receptor</fullName>
    </recommendedName>
</protein>
<dbReference type="Proteomes" id="UP001107558">
    <property type="component" value="Chromosome 3"/>
</dbReference>
<accession>A0A9J6BPE2</accession>
<comment type="caution">
    <text evidence="2">The sequence shown here is derived from an EMBL/GenBank/DDBJ whole genome shotgun (WGS) entry which is preliminary data.</text>
</comment>
<feature type="transmembrane region" description="Helical" evidence="1">
    <location>
        <begin position="192"/>
        <end position="212"/>
    </location>
</feature>
<feature type="transmembrane region" description="Helical" evidence="1">
    <location>
        <begin position="255"/>
        <end position="271"/>
    </location>
</feature>
<dbReference type="AlphaFoldDB" id="A0A9J6BPE2"/>
<gene>
    <name evidence="2" type="ORF">PVAND_001499</name>
</gene>
<proteinExistence type="predicted"/>
<evidence type="ECO:0000313" key="2">
    <source>
        <dbReference type="EMBL" id="KAG5671294.1"/>
    </source>
</evidence>
<dbReference type="SUPFAM" id="SSF53850">
    <property type="entry name" value="Periplasmic binding protein-like II"/>
    <property type="match status" value="1"/>
</dbReference>
<keyword evidence="3" id="KW-1185">Reference proteome</keyword>
<evidence type="ECO:0000256" key="1">
    <source>
        <dbReference type="SAM" id="Phobius"/>
    </source>
</evidence>
<reference evidence="2" key="1">
    <citation type="submission" date="2021-03" db="EMBL/GenBank/DDBJ databases">
        <title>Chromosome level genome of the anhydrobiotic midge Polypedilum vanderplanki.</title>
        <authorList>
            <person name="Yoshida Y."/>
            <person name="Kikawada T."/>
            <person name="Gusev O."/>
        </authorList>
    </citation>
    <scope>NUCLEOTIDE SEQUENCE</scope>
    <source>
        <strain evidence="2">NIAS01</strain>
        <tissue evidence="2">Whole body or cell culture</tissue>
    </source>
</reference>
<sequence>MSKLELQKLNEFSKDSLKWDKEFVNFDHFNDFHNCLVHFDVETKFKFLFYFNSSKINYTENEIIDALIDSNIKFNGVTYELIKARAQEKNFIPHFTLYQKNLNLTDDEIWNAKNYKHIYRVHGVETDFSRITTRNFLPKIAHTSLLSLNIIDERYVTNYRFTPPLFSYNYYYLISYNDYYTNYEKLTLPFDVTTRALLIFTFGLTFVSIFGLHQSPKWLSLTFFGRGIRKPAYNEVGIFFGISQLRLPRESFCRALLIIFIWFCLIIRTCWQSMMLEFMTTDMQKLLPASIDDLRKMNYTIVVHNDVRYNYSLTYNQELIDVYNLYNQTINGLSDVKYAFFVSNIDHAELNVTFKNSLPIMEYEGTTKPYGFLIHKNHIFFNDIHDFIDRLIPLGIFQHLADYGFWYFYRPYDVEIKDPRRILMKNFFV</sequence>